<accession>A0A0M9VMT6</accession>
<comment type="similarity">
    <text evidence="2">Belongs to the XPG/RAD2 endonuclease family.</text>
</comment>
<organism evidence="6 7">
    <name type="scientific">Malassezia pachydermatis</name>
    <dbReference type="NCBI Taxonomy" id="77020"/>
    <lineage>
        <taxon>Eukaryota</taxon>
        <taxon>Fungi</taxon>
        <taxon>Dikarya</taxon>
        <taxon>Basidiomycota</taxon>
        <taxon>Ustilaginomycotina</taxon>
        <taxon>Malasseziomycetes</taxon>
        <taxon>Malasseziales</taxon>
        <taxon>Malasseziaceae</taxon>
        <taxon>Malassezia</taxon>
    </lineage>
</organism>
<dbReference type="InterPro" id="IPR006085">
    <property type="entry name" value="XPG_DNA_repair_N"/>
</dbReference>
<proteinExistence type="inferred from homology"/>
<dbReference type="OrthoDB" id="17262at2759"/>
<dbReference type="InterPro" id="IPR037314">
    <property type="entry name" value="MKT1_H3TH"/>
</dbReference>
<dbReference type="EMBL" id="LGAV01000010">
    <property type="protein sequence ID" value="KOS12619.1"/>
    <property type="molecule type" value="Genomic_DNA"/>
</dbReference>
<evidence type="ECO:0000256" key="2">
    <source>
        <dbReference type="ARBA" id="ARBA00024023"/>
    </source>
</evidence>
<dbReference type="InterPro" id="IPR006084">
    <property type="entry name" value="XPG/Rad2"/>
</dbReference>
<dbReference type="CDD" id="cd09902">
    <property type="entry name" value="H3TH_MKT1"/>
    <property type="match status" value="1"/>
</dbReference>
<evidence type="ECO:0000256" key="1">
    <source>
        <dbReference type="ARBA" id="ARBA00022845"/>
    </source>
</evidence>
<dbReference type="InterPro" id="IPR029060">
    <property type="entry name" value="PIN-like_dom_sf"/>
</dbReference>
<keyword evidence="7" id="KW-1185">Reference proteome</keyword>
<dbReference type="Proteomes" id="UP000037751">
    <property type="component" value="Unassembled WGS sequence"/>
</dbReference>
<dbReference type="Pfam" id="PF12246">
    <property type="entry name" value="MKT1_C"/>
    <property type="match status" value="1"/>
</dbReference>
<keyword evidence="1" id="KW-0810">Translation regulation</keyword>
<dbReference type="PANTHER" id="PTHR11081">
    <property type="entry name" value="FLAP ENDONUCLEASE FAMILY MEMBER"/>
    <property type="match status" value="1"/>
</dbReference>
<dbReference type="AlphaFoldDB" id="A0A0M9VMT6"/>
<dbReference type="RefSeq" id="XP_017990251.1">
    <property type="nucleotide sequence ID" value="XM_018134843.1"/>
</dbReference>
<dbReference type="SUPFAM" id="SSF88723">
    <property type="entry name" value="PIN domain-like"/>
    <property type="match status" value="1"/>
</dbReference>
<dbReference type="GO" id="GO:0003730">
    <property type="term" value="F:mRNA 3'-UTR binding"/>
    <property type="evidence" value="ECO:0007669"/>
    <property type="project" value="TreeGrafter"/>
</dbReference>
<dbReference type="InterPro" id="IPR022040">
    <property type="entry name" value="MKT1_N"/>
</dbReference>
<dbReference type="VEuPathDB" id="FungiDB:Malapachy_0318"/>
<name>A0A0M9VMT6_9BASI</name>
<evidence type="ECO:0000313" key="6">
    <source>
        <dbReference type="EMBL" id="KOS12619.1"/>
    </source>
</evidence>
<gene>
    <name evidence="6" type="ORF">Malapachy_0318</name>
</gene>
<dbReference type="Pfam" id="PF12247">
    <property type="entry name" value="MKT1_N"/>
    <property type="match status" value="1"/>
</dbReference>
<comment type="caution">
    <text evidence="6">The sequence shown here is derived from an EMBL/GenBank/DDBJ whole genome shotgun (WGS) entry which is preliminary data.</text>
</comment>
<feature type="domain" description="XPG N-terminal" evidence="3">
    <location>
        <begin position="2"/>
        <end position="88"/>
    </location>
</feature>
<evidence type="ECO:0000259" key="3">
    <source>
        <dbReference type="Pfam" id="PF00752"/>
    </source>
</evidence>
<dbReference type="CDD" id="cd09858">
    <property type="entry name" value="PIN_MKT1"/>
    <property type="match status" value="1"/>
</dbReference>
<protein>
    <submittedName>
        <fullName evidence="6">Xpg i-region protein</fullName>
    </submittedName>
</protein>
<feature type="domain" description="Post-transcriptional regulator MKT1 C-terminal" evidence="4">
    <location>
        <begin position="504"/>
        <end position="754"/>
    </location>
</feature>
<dbReference type="Gene3D" id="3.40.50.1010">
    <property type="entry name" value="5'-nuclease"/>
    <property type="match status" value="1"/>
</dbReference>
<dbReference type="GO" id="GO:0006417">
    <property type="term" value="P:regulation of translation"/>
    <property type="evidence" value="ECO:0007669"/>
    <property type="project" value="UniProtKB-KW"/>
</dbReference>
<feature type="domain" description="Post-transcriptional regulator MKT1 N-terminal" evidence="5">
    <location>
        <begin position="326"/>
        <end position="419"/>
    </location>
</feature>
<reference evidence="6 7" key="1">
    <citation type="submission" date="2015-07" db="EMBL/GenBank/DDBJ databases">
        <title>Draft Genome Sequence of Malassezia furfur CBS1878 and Malassezia pachydermatis CBS1879.</title>
        <authorList>
            <person name="Triana S."/>
            <person name="Ohm R."/>
            <person name="Gonzalez A."/>
            <person name="DeCock H."/>
            <person name="Restrepo S."/>
            <person name="Celis A."/>
        </authorList>
    </citation>
    <scope>NUCLEOTIDE SEQUENCE [LARGE SCALE GENOMIC DNA]</scope>
    <source>
        <strain evidence="6 7">CBS 1879</strain>
    </source>
</reference>
<evidence type="ECO:0000313" key="7">
    <source>
        <dbReference type="Proteomes" id="UP000037751"/>
    </source>
</evidence>
<dbReference type="PANTHER" id="PTHR11081:SF32">
    <property type="entry name" value="POST-TRANSCRIPTIONAL REGULATOR MKT1"/>
    <property type="match status" value="1"/>
</dbReference>
<evidence type="ECO:0000259" key="4">
    <source>
        <dbReference type="Pfam" id="PF12246"/>
    </source>
</evidence>
<sequence>MIRGLEGFLHDTQLLREESLSVLKNTRLGIDLSYYLREVLSHASTAEPLVAAIGGQPLALLSHIENDMHVLEQHRIKPVFVLNGLSPAKRTRPFSYEDRRPGLRKRAWEAYEAGNVTLAHQQFTASNRVHFPDLYRAVLRMFRHRHIDYMIAPYQATGQLVLLEQHAKQYVHAMYGPMELLAFDGVDNVIQHIDFKSGKFTFVSKLSILRELQCHEAEFLDAVLLAGMEYCTTFPALQDESIGLLPGGGGPPNLRAIVMLVKQYRSGFALCTQFAEHPAVVKSSYLDQFCHARTMIKFSLVLSSEGGVVVPLPLALYEKGPKPEIPSDLHEIFSFRLPDQALLYLSRGLMSSSVLGSLLSGYVIEPAPLDNGEALEYRGFVRNYLTETATSPRCMAVALACASLHPFWRQRKVSAVYWFQPMLDCPLPHEAPEAQQLLARIDKWHVSASVLEEELRRQSSSTIDMLLCLNTTAEASRVASTFASPDAPVRLEKKDEIVANTLWRLLEVRSFLTAEHVHTPYGRALHVALQHVRINDRLQEPLYLAVELLRAGVLHAELYSETSYSGGPSLGTEKEMQHTLLVMRALSLLPMTFKAQAWDAPLSRELLVFNSFAKALSRSLRSLTEMVTLSLLLRGESRQQREDYLDISLSLPFQADTNTGMGILIKCYLDALYTLHGGALQSGEETSDEVLEAKSTVVDMLVETFDNVRDVTHELHRASRFWTALMTAVEVLHEEKALEESLVQTFRETDAQLQPCWLRTTAL</sequence>
<evidence type="ECO:0000259" key="5">
    <source>
        <dbReference type="Pfam" id="PF12247"/>
    </source>
</evidence>
<dbReference type="Pfam" id="PF00752">
    <property type="entry name" value="XPG_N"/>
    <property type="match status" value="1"/>
</dbReference>
<dbReference type="STRING" id="77020.A0A0M9VMT6"/>
<dbReference type="GeneID" id="28726718"/>
<dbReference type="GO" id="GO:0004518">
    <property type="term" value="F:nuclease activity"/>
    <property type="evidence" value="ECO:0007669"/>
    <property type="project" value="InterPro"/>
</dbReference>
<dbReference type="InterPro" id="IPR022039">
    <property type="entry name" value="MKT1_C"/>
</dbReference>